<dbReference type="Proteomes" id="UP000250242">
    <property type="component" value="Unassembled WGS sequence"/>
</dbReference>
<dbReference type="InterPro" id="IPR010265">
    <property type="entry name" value="Phage_lambda_TipM"/>
</dbReference>
<name>A0A2X1UWD6_9BURK</name>
<proteinExistence type="predicted"/>
<dbReference type="Pfam" id="PF05939">
    <property type="entry name" value="Phage_min_tail"/>
    <property type="match status" value="1"/>
</dbReference>
<gene>
    <name evidence="1" type="ORF">NCTC11009_01240</name>
</gene>
<accession>A0A2X1UWD6</accession>
<reference evidence="1 2" key="1">
    <citation type="submission" date="2018-06" db="EMBL/GenBank/DDBJ databases">
        <authorList>
            <consortium name="Pathogen Informatics"/>
            <person name="Doyle S."/>
        </authorList>
    </citation>
    <scope>NUCLEOTIDE SEQUENCE [LARGE SCALE GENOMIC DNA]</scope>
    <source>
        <strain evidence="1 2">NCTC11009</strain>
    </source>
</reference>
<protein>
    <submittedName>
        <fullName evidence="1">Phage-related protein</fullName>
    </submittedName>
</protein>
<evidence type="ECO:0000313" key="2">
    <source>
        <dbReference type="Proteomes" id="UP000250242"/>
    </source>
</evidence>
<evidence type="ECO:0000313" key="1">
    <source>
        <dbReference type="EMBL" id="SPY08023.1"/>
    </source>
</evidence>
<dbReference type="AlphaFoldDB" id="A0A2X1UWD6"/>
<dbReference type="EMBL" id="UATH01000001">
    <property type="protein sequence ID" value="SPY08023.1"/>
    <property type="molecule type" value="Genomic_DNA"/>
</dbReference>
<dbReference type="RefSeq" id="WP_048769181.1">
    <property type="nucleotide sequence ID" value="NZ_JVJW01000019.1"/>
</dbReference>
<sequence>MDYFEEIVDVGASQSLLFATSSVKFGDGYSQVAELGLKPTQQSWNISMTDTKARTHQALRFFNDHRGVKPFYWVNPFGETLKVTVDNVRLTGPDEGGIYVLEATFTEEV</sequence>
<organism evidence="1 2">
    <name type="scientific">Oligella urethralis</name>
    <dbReference type="NCBI Taxonomy" id="90245"/>
    <lineage>
        <taxon>Bacteria</taxon>
        <taxon>Pseudomonadati</taxon>
        <taxon>Pseudomonadota</taxon>
        <taxon>Betaproteobacteria</taxon>
        <taxon>Burkholderiales</taxon>
        <taxon>Alcaligenaceae</taxon>
        <taxon>Oligella</taxon>
    </lineage>
</organism>